<proteinExistence type="predicted"/>
<dbReference type="InParanoid" id="A0A0F7IHN6"/>
<dbReference type="KEGG" id="gah:GAH_00183"/>
<dbReference type="GO" id="GO:0003677">
    <property type="term" value="F:DNA binding"/>
    <property type="evidence" value="ECO:0007669"/>
    <property type="project" value="InterPro"/>
</dbReference>
<dbReference type="GO" id="GO:0006355">
    <property type="term" value="P:regulation of DNA-templated transcription"/>
    <property type="evidence" value="ECO:0007669"/>
    <property type="project" value="InterPro"/>
</dbReference>
<dbReference type="CDD" id="cd00090">
    <property type="entry name" value="HTH_ARSR"/>
    <property type="match status" value="1"/>
</dbReference>
<dbReference type="Proteomes" id="UP000034723">
    <property type="component" value="Chromosome"/>
</dbReference>
<reference evidence="2 3" key="1">
    <citation type="submission" date="2015-04" db="EMBL/GenBank/DDBJ databases">
        <title>The complete genome sequence of the hyperthermophilic, obligate iron-reducing archaeon Geoglobus ahangari strain 234T.</title>
        <authorList>
            <person name="Manzella M.P."/>
            <person name="Holmes D.E."/>
            <person name="Rocheleau J.M."/>
            <person name="Chung A."/>
            <person name="Reguera G."/>
            <person name="Kashefi K."/>
        </authorList>
    </citation>
    <scope>NUCLEOTIDE SEQUENCE [LARGE SCALE GENOMIC DNA]</scope>
    <source>
        <strain evidence="2 3">234</strain>
    </source>
</reference>
<dbReference type="SUPFAM" id="SSF46785">
    <property type="entry name" value="Winged helix' DNA-binding domain"/>
    <property type="match status" value="1"/>
</dbReference>
<dbReference type="InterPro" id="IPR002831">
    <property type="entry name" value="Tscrpt_reg_TrmB_N"/>
</dbReference>
<dbReference type="InterPro" id="IPR051797">
    <property type="entry name" value="TrmB-like"/>
</dbReference>
<evidence type="ECO:0000259" key="1">
    <source>
        <dbReference type="PROSITE" id="PS51077"/>
    </source>
</evidence>
<dbReference type="HOGENOM" id="CLU_1242977_0_0_2"/>
<dbReference type="Pfam" id="PF01978">
    <property type="entry name" value="TrmB"/>
    <property type="match status" value="1"/>
</dbReference>
<dbReference type="EMBL" id="CP011267">
    <property type="protein sequence ID" value="AKG92460.1"/>
    <property type="molecule type" value="Genomic_DNA"/>
</dbReference>
<feature type="domain" description="HTH iclR-type" evidence="1">
    <location>
        <begin position="1"/>
        <end position="72"/>
    </location>
</feature>
<name>A0A0F7IHN6_9EURY</name>
<protein>
    <submittedName>
        <fullName evidence="2">Sugar-specific transcriptional regulator TrmB</fullName>
    </submittedName>
</protein>
<dbReference type="OrthoDB" id="30795at2157"/>
<evidence type="ECO:0000313" key="2">
    <source>
        <dbReference type="EMBL" id="AKG92460.1"/>
    </source>
</evidence>
<keyword evidence="3" id="KW-1185">Reference proteome</keyword>
<accession>A0A0F7IHN6</accession>
<dbReference type="AlphaFoldDB" id="A0A0F7IHN6"/>
<dbReference type="Gene3D" id="1.10.10.10">
    <property type="entry name" value="Winged helix-like DNA-binding domain superfamily/Winged helix DNA-binding domain"/>
    <property type="match status" value="1"/>
</dbReference>
<organism evidence="2 3">
    <name type="scientific">Geoglobus ahangari</name>
    <dbReference type="NCBI Taxonomy" id="113653"/>
    <lineage>
        <taxon>Archaea</taxon>
        <taxon>Methanobacteriati</taxon>
        <taxon>Methanobacteriota</taxon>
        <taxon>Archaeoglobi</taxon>
        <taxon>Archaeoglobales</taxon>
        <taxon>Archaeoglobaceae</taxon>
        <taxon>Geoglobus</taxon>
    </lineage>
</organism>
<sequence>MDRIVEVLRDFRFSDYEIRVLLALVMEGEMTASELAEKSGVPRTSVYEVVRSLESKGFVESFGKPLKFRALSADRLVELFSLRIKEKIEVLSSGLKELEKHSRKEVVEFYRGDIAYQVVDEFVRHSDGVEVYAISLNGEMKRIFEKYEDKVRVFLSGKSEVVHGIAFSGEKVLIFTVRNDEPHIMVGSGEFVEFYRDMVEAFKKKRDGGVEV</sequence>
<dbReference type="InterPro" id="IPR036390">
    <property type="entry name" value="WH_DNA-bd_sf"/>
</dbReference>
<dbReference type="InterPro" id="IPR011991">
    <property type="entry name" value="ArsR-like_HTH"/>
</dbReference>
<gene>
    <name evidence="2" type="ORF">GAH_00183</name>
</gene>
<dbReference type="InterPro" id="IPR036388">
    <property type="entry name" value="WH-like_DNA-bd_sf"/>
</dbReference>
<dbReference type="InterPro" id="IPR005471">
    <property type="entry name" value="Tscrpt_reg_IclR_N"/>
</dbReference>
<evidence type="ECO:0000313" key="3">
    <source>
        <dbReference type="Proteomes" id="UP000034723"/>
    </source>
</evidence>
<dbReference type="PANTHER" id="PTHR34293">
    <property type="entry name" value="HTH-TYPE TRANSCRIPTIONAL REGULATOR TRMBL2"/>
    <property type="match status" value="1"/>
</dbReference>
<dbReference type="GeneID" id="25419483"/>
<dbReference type="STRING" id="113653.GAH_00183"/>
<dbReference type="PROSITE" id="PS51077">
    <property type="entry name" value="HTH_ICLR"/>
    <property type="match status" value="1"/>
</dbReference>
<dbReference type="PANTHER" id="PTHR34293:SF1">
    <property type="entry name" value="HTH-TYPE TRANSCRIPTIONAL REGULATOR TRMBL2"/>
    <property type="match status" value="1"/>
</dbReference>
<dbReference type="RefSeq" id="WP_052747703.1">
    <property type="nucleotide sequence ID" value="NZ_CP011267.1"/>
</dbReference>